<accession>A0A4R3M2Z2</accession>
<evidence type="ECO:0000313" key="2">
    <source>
        <dbReference type="Proteomes" id="UP000295525"/>
    </source>
</evidence>
<sequence>MRIKVPVTKMIACPSVLRAASERNYAPIKAGSCVHRDEDSFIRRTCHNWIRTLIHIRYSLLMILKIWH</sequence>
<keyword evidence="2" id="KW-1185">Reference proteome</keyword>
<name>A0A4R3M2Z2_9BURK</name>
<gene>
    <name evidence="1" type="ORF">EDC26_106106</name>
</gene>
<protein>
    <submittedName>
        <fullName evidence="1">Uncharacterized protein</fullName>
    </submittedName>
</protein>
<dbReference type="Proteomes" id="UP000295525">
    <property type="component" value="Unassembled WGS sequence"/>
</dbReference>
<reference evidence="1 2" key="1">
    <citation type="submission" date="2019-03" db="EMBL/GenBank/DDBJ databases">
        <title>Genomic Encyclopedia of Type Strains, Phase IV (KMG-IV): sequencing the most valuable type-strain genomes for metagenomic binning, comparative biology and taxonomic classification.</title>
        <authorList>
            <person name="Goeker M."/>
        </authorList>
    </citation>
    <scope>NUCLEOTIDE SEQUENCE [LARGE SCALE GENOMIC DNA]</scope>
    <source>
        <strain evidence="1 2">DSM 24591</strain>
    </source>
</reference>
<proteinExistence type="predicted"/>
<comment type="caution">
    <text evidence="1">The sequence shown here is derived from an EMBL/GenBank/DDBJ whole genome shotgun (WGS) entry which is preliminary data.</text>
</comment>
<dbReference type="AlphaFoldDB" id="A0A4R3M2Z2"/>
<evidence type="ECO:0000313" key="1">
    <source>
        <dbReference type="EMBL" id="TCT07382.1"/>
    </source>
</evidence>
<dbReference type="EMBL" id="SMAJ01000006">
    <property type="protein sequence ID" value="TCT07382.1"/>
    <property type="molecule type" value="Genomic_DNA"/>
</dbReference>
<organism evidence="1 2">
    <name type="scientific">Paralcaligenes ureilyticus</name>
    <dbReference type="NCBI Taxonomy" id="627131"/>
    <lineage>
        <taxon>Bacteria</taxon>
        <taxon>Pseudomonadati</taxon>
        <taxon>Pseudomonadota</taxon>
        <taxon>Betaproteobacteria</taxon>
        <taxon>Burkholderiales</taxon>
        <taxon>Alcaligenaceae</taxon>
        <taxon>Paralcaligenes</taxon>
    </lineage>
</organism>